<feature type="transmembrane region" description="Helical" evidence="1">
    <location>
        <begin position="308"/>
        <end position="332"/>
    </location>
</feature>
<dbReference type="EMBL" id="JAXABJ010000001">
    <property type="protein sequence ID" value="MDX7146677.1"/>
    <property type="molecule type" value="Genomic_DNA"/>
</dbReference>
<feature type="transmembrane region" description="Helical" evidence="1">
    <location>
        <begin position="278"/>
        <end position="301"/>
    </location>
</feature>
<feature type="transmembrane region" description="Helical" evidence="1">
    <location>
        <begin position="338"/>
        <end position="357"/>
    </location>
</feature>
<dbReference type="AlphaFoldDB" id="A0AAW9EGF6"/>
<dbReference type="PANTHER" id="PTHR23028">
    <property type="entry name" value="ACETYLTRANSFERASE"/>
    <property type="match status" value="1"/>
</dbReference>
<evidence type="ECO:0000313" key="3">
    <source>
        <dbReference type="EMBL" id="MDX7146677.1"/>
    </source>
</evidence>
<evidence type="ECO:0000259" key="2">
    <source>
        <dbReference type="Pfam" id="PF01757"/>
    </source>
</evidence>
<protein>
    <submittedName>
        <fullName evidence="3">Acyltransferase</fullName>
        <ecNumber evidence="3">2.3.-.-</ecNumber>
    </submittedName>
</protein>
<feature type="transmembrane region" description="Helical" evidence="1">
    <location>
        <begin position="233"/>
        <end position="250"/>
    </location>
</feature>
<dbReference type="RefSeq" id="WP_258883336.1">
    <property type="nucleotide sequence ID" value="NZ_JAECZE010000002.1"/>
</dbReference>
<feature type="domain" description="Acyltransferase 3" evidence="2">
    <location>
        <begin position="10"/>
        <end position="357"/>
    </location>
</feature>
<name>A0AAW9EGF6_9ENTR</name>
<keyword evidence="1" id="KW-0812">Transmembrane</keyword>
<gene>
    <name evidence="3" type="ORF">SJ265_02560</name>
</gene>
<dbReference type="EC" id="2.3.-.-" evidence="3"/>
<dbReference type="PANTHER" id="PTHR23028:SF134">
    <property type="entry name" value="PUTATIVE (AFU_ORTHOLOGUE AFUA_4G08520)-RELATED"/>
    <property type="match status" value="1"/>
</dbReference>
<reference evidence="3" key="1">
    <citation type="submission" date="2023-11" db="EMBL/GenBank/DDBJ databases">
        <title>Detection of rare carbapenemases in Enterobacterales - comparison of two colorimetric and two CIM-based carbapenemase assays.</title>
        <authorList>
            <person name="Schaffarczyk L."/>
            <person name="Noster J."/>
            <person name="Stelzer Y."/>
            <person name="Sattler J."/>
            <person name="Gatermann S."/>
            <person name="Hamprecht A."/>
        </authorList>
    </citation>
    <scope>NUCLEOTIDE SEQUENCE</scope>
    <source>
        <strain evidence="3">CIM-Carb-133</strain>
    </source>
</reference>
<evidence type="ECO:0000313" key="4">
    <source>
        <dbReference type="Proteomes" id="UP001271725"/>
    </source>
</evidence>
<organism evidence="3 4">
    <name type="scientific">Citrobacter portucalensis</name>
    <dbReference type="NCBI Taxonomy" id="1639133"/>
    <lineage>
        <taxon>Bacteria</taxon>
        <taxon>Pseudomonadati</taxon>
        <taxon>Pseudomonadota</taxon>
        <taxon>Gammaproteobacteria</taxon>
        <taxon>Enterobacterales</taxon>
        <taxon>Enterobacteriaceae</taxon>
        <taxon>Citrobacter</taxon>
        <taxon>Citrobacter freundii complex</taxon>
    </lineage>
</organism>
<evidence type="ECO:0000256" key="1">
    <source>
        <dbReference type="SAM" id="Phobius"/>
    </source>
</evidence>
<sequence>MSTESNKKLGYLEGLRGVCCMIVIIDHCVNAYYPSLRFTNESGVSGEIKRVIAQSPLNIIYSGLTPVYIFFILSGFVLSQKYFLTNNVEFLVSGAIKRYFRLLGPVLFSLLLFWAVYHMLAFFNIANVEPFTIGRVLNSAFYNVFFVGSDIINGPLWTMKLELFGSFLVFTLLALTHGLHKKILLILVALAFSLVYEPFRTSYFLFLFGVLSCYFSTNSIKGGRNFLNVQSKYVLFMMLIISLIFISFPAPRDNVDIGLWYRVIAFQEIGNLWQIHNLWHVLGAALFFVVTFNSNILKFFFSSRICKFLGGVSFPAYLIHYLIITILLFVSIDVESQFVAFIIKTTMVFAITILLSIPYEKYIDKPSLALSAIIYNVFKRPRLGNVTG</sequence>
<feature type="transmembrane region" description="Helical" evidence="1">
    <location>
        <begin position="140"/>
        <end position="158"/>
    </location>
</feature>
<keyword evidence="1" id="KW-0472">Membrane</keyword>
<dbReference type="Proteomes" id="UP001271725">
    <property type="component" value="Unassembled WGS sequence"/>
</dbReference>
<dbReference type="Pfam" id="PF01757">
    <property type="entry name" value="Acyl_transf_3"/>
    <property type="match status" value="1"/>
</dbReference>
<keyword evidence="1" id="KW-1133">Transmembrane helix</keyword>
<keyword evidence="3" id="KW-0808">Transferase</keyword>
<proteinExistence type="predicted"/>
<dbReference type="GO" id="GO:0016747">
    <property type="term" value="F:acyltransferase activity, transferring groups other than amino-acyl groups"/>
    <property type="evidence" value="ECO:0007669"/>
    <property type="project" value="InterPro"/>
</dbReference>
<dbReference type="InterPro" id="IPR050879">
    <property type="entry name" value="Acyltransferase_3"/>
</dbReference>
<comment type="caution">
    <text evidence="3">The sequence shown here is derived from an EMBL/GenBank/DDBJ whole genome shotgun (WGS) entry which is preliminary data.</text>
</comment>
<feature type="transmembrane region" description="Helical" evidence="1">
    <location>
        <begin position="202"/>
        <end position="221"/>
    </location>
</feature>
<accession>A0AAW9EGF6</accession>
<feature type="transmembrane region" description="Helical" evidence="1">
    <location>
        <begin position="59"/>
        <end position="78"/>
    </location>
</feature>
<feature type="transmembrane region" description="Helical" evidence="1">
    <location>
        <begin position="99"/>
        <end position="120"/>
    </location>
</feature>
<dbReference type="InterPro" id="IPR002656">
    <property type="entry name" value="Acyl_transf_3_dom"/>
</dbReference>
<keyword evidence="3" id="KW-0012">Acyltransferase</keyword>